<protein>
    <submittedName>
        <fullName evidence="3">PDZ domain-containing protein</fullName>
    </submittedName>
</protein>
<dbReference type="SUPFAM" id="SSF50156">
    <property type="entry name" value="PDZ domain-like"/>
    <property type="match status" value="1"/>
</dbReference>
<dbReference type="InterPro" id="IPR020568">
    <property type="entry name" value="Ribosomal_Su5_D2-typ_SF"/>
</dbReference>
<keyword evidence="4" id="KW-1185">Reference proteome</keyword>
<dbReference type="PROSITE" id="PS50106">
    <property type="entry name" value="PDZ"/>
    <property type="match status" value="1"/>
</dbReference>
<evidence type="ECO:0000256" key="1">
    <source>
        <dbReference type="SAM" id="SignalP"/>
    </source>
</evidence>
<name>A0A7W8VGB6_9ACTN</name>
<dbReference type="RefSeq" id="WP_184395853.1">
    <property type="nucleotide sequence ID" value="NZ_BAAAJD010000003.1"/>
</dbReference>
<organism evidence="3 4">
    <name type="scientific">Nocardiopsis composta</name>
    <dbReference type="NCBI Taxonomy" id="157465"/>
    <lineage>
        <taxon>Bacteria</taxon>
        <taxon>Bacillati</taxon>
        <taxon>Actinomycetota</taxon>
        <taxon>Actinomycetes</taxon>
        <taxon>Streptosporangiales</taxon>
        <taxon>Nocardiopsidaceae</taxon>
        <taxon>Nocardiopsis</taxon>
    </lineage>
</organism>
<reference evidence="3 4" key="1">
    <citation type="submission" date="2020-08" db="EMBL/GenBank/DDBJ databases">
        <title>Sequencing the genomes of 1000 actinobacteria strains.</title>
        <authorList>
            <person name="Klenk H.-P."/>
        </authorList>
    </citation>
    <scope>NUCLEOTIDE SEQUENCE [LARGE SCALE GENOMIC DNA]</scope>
    <source>
        <strain evidence="3 4">DSM 44551</strain>
    </source>
</reference>
<dbReference type="Gene3D" id="3.30.230.10">
    <property type="match status" value="1"/>
</dbReference>
<evidence type="ECO:0000313" key="4">
    <source>
        <dbReference type="Proteomes" id="UP000572635"/>
    </source>
</evidence>
<feature type="domain" description="PDZ" evidence="2">
    <location>
        <begin position="117"/>
        <end position="199"/>
    </location>
</feature>
<feature type="signal peptide" evidence="1">
    <location>
        <begin position="1"/>
        <end position="22"/>
    </location>
</feature>
<dbReference type="InterPro" id="IPR001478">
    <property type="entry name" value="PDZ"/>
</dbReference>
<sequence length="359" mass="37334">MLRRVKTLLAALIVLCALAVAAAYLPVPYLVASPGLALNTLGDNSEGDPVIHIEGTEEYRHDGGLSMVTVQYAGGPDARLNILSVIGAWLSPTQAVLPEAALFPPDRSIEDVTESQTLAMDDSQTTATAAAFNELGIDYGLRPLVAGVEKGAPADGELEQGDVILEVDGEPVEDKTEAAERVGDRDPGDRVELTVDRAEEKGADETALELTTEEGDEGNAVIGIMIADDPDFPFEVEFQVGDIGGPSAGMMFALGIMDRLDPDGLTGGEQVAGTGTIDTEGKVGGVSGVAQKMVSARDLGAEYFLVAEESCAQTFESAAAGDLEVFKVAELSDAVRALKAIKTGEGLSDLPRCEPGQAG</sequence>
<dbReference type="Gene3D" id="2.30.42.10">
    <property type="match status" value="1"/>
</dbReference>
<dbReference type="EMBL" id="JACHDB010000001">
    <property type="protein sequence ID" value="MBB5434829.1"/>
    <property type="molecule type" value="Genomic_DNA"/>
</dbReference>
<keyword evidence="1" id="KW-0732">Signal</keyword>
<dbReference type="InterPro" id="IPR036034">
    <property type="entry name" value="PDZ_sf"/>
</dbReference>
<proteinExistence type="predicted"/>
<accession>A0A7W8VGB6</accession>
<evidence type="ECO:0000313" key="3">
    <source>
        <dbReference type="EMBL" id="MBB5434829.1"/>
    </source>
</evidence>
<dbReference type="AlphaFoldDB" id="A0A7W8VGB6"/>
<dbReference type="SMART" id="SM00228">
    <property type="entry name" value="PDZ"/>
    <property type="match status" value="1"/>
</dbReference>
<dbReference type="SUPFAM" id="SSF54211">
    <property type="entry name" value="Ribosomal protein S5 domain 2-like"/>
    <property type="match status" value="1"/>
</dbReference>
<evidence type="ECO:0000259" key="2">
    <source>
        <dbReference type="PROSITE" id="PS50106"/>
    </source>
</evidence>
<gene>
    <name evidence="3" type="ORF">HDA36_004913</name>
</gene>
<feature type="chain" id="PRO_5031096960" evidence="1">
    <location>
        <begin position="23"/>
        <end position="359"/>
    </location>
</feature>
<dbReference type="InterPro" id="IPR014721">
    <property type="entry name" value="Ribsml_uS5_D2-typ_fold_subgr"/>
</dbReference>
<comment type="caution">
    <text evidence="3">The sequence shown here is derived from an EMBL/GenBank/DDBJ whole genome shotgun (WGS) entry which is preliminary data.</text>
</comment>
<dbReference type="Pfam" id="PF13180">
    <property type="entry name" value="PDZ_2"/>
    <property type="match status" value="1"/>
</dbReference>
<dbReference type="Proteomes" id="UP000572635">
    <property type="component" value="Unassembled WGS sequence"/>
</dbReference>